<proteinExistence type="inferred from homology"/>
<keyword evidence="9" id="KW-0862">Zinc</keyword>
<dbReference type="GO" id="GO:0008419">
    <property type="term" value="F:RNA lariat debranching enzyme activity"/>
    <property type="evidence" value="ECO:0007669"/>
    <property type="project" value="UniProtKB-ARBA"/>
</dbReference>
<dbReference type="Pfam" id="PF05011">
    <property type="entry name" value="DBR1"/>
    <property type="match status" value="1"/>
</dbReference>
<dbReference type="SUPFAM" id="SSF56300">
    <property type="entry name" value="Metallo-dependent phosphatases"/>
    <property type="match status" value="1"/>
</dbReference>
<dbReference type="InterPro" id="IPR029052">
    <property type="entry name" value="Metallo-depent_PP-like"/>
</dbReference>
<accession>A0A0C3BB90</accession>
<evidence type="ECO:0000256" key="5">
    <source>
        <dbReference type="ARBA" id="ARBA00006045"/>
    </source>
</evidence>
<evidence type="ECO:0000256" key="11">
    <source>
        <dbReference type="ARBA" id="ARBA00023211"/>
    </source>
</evidence>
<evidence type="ECO:0000256" key="7">
    <source>
        <dbReference type="ARBA" id="ARBA00022723"/>
    </source>
</evidence>
<dbReference type="GO" id="GO:0005634">
    <property type="term" value="C:nucleus"/>
    <property type="evidence" value="ECO:0007669"/>
    <property type="project" value="UniProtKB-SubCell"/>
</dbReference>
<dbReference type="CDD" id="cd00844">
    <property type="entry name" value="MPP_Dbr1_N"/>
    <property type="match status" value="1"/>
</dbReference>
<sequence>IAVEGCCHGELNNTYAELEKLELQTNQKVDALIICGDFQAIRNQSDLLCMAVPQKYRQLGQFHEYYTGSKKAPVLTIVIGGNHEASNYMWELYHGGWLAPNIYYLGGSGCVRLNGIRIAGASGIFKDHDYNLGHYERIPFDNSSLRSVYHVRAHDVLKLSLLSPGPEVFISHDWPEGIYRHGDTAALLRTKPFFKPDIEKGELGNPHMMDVLKLLRPLWWFSAHLHVRFAAEYDHTGQGHLPSTTKFLALDKCVPRRKFLEIIDTPSPQDHSPPKLTYDIEWLAISKAMHPLLSTDRKTNIQPRINMAQRWVEKELEWVKEKIINLKRSAATTNDPTNQDNEELEVETIQQFVMTASGPNTNINPRQQPSWYTNPQTEAFCALIEVENKVNPAPKDQMAAGPLK</sequence>
<comment type="cofactor">
    <cofactor evidence="2">
        <name>Zn(2+)</name>
        <dbReference type="ChEBI" id="CHEBI:29105"/>
    </cofactor>
</comment>
<dbReference type="STRING" id="933852.A0A0C3BB90"/>
<keyword evidence="12" id="KW-0539">Nucleus</keyword>
<reference evidence="15" key="2">
    <citation type="submission" date="2015-01" db="EMBL/GenBank/DDBJ databases">
        <title>Evolutionary Origins and Diversification of the Mycorrhizal Mutualists.</title>
        <authorList>
            <consortium name="DOE Joint Genome Institute"/>
            <consortium name="Mycorrhizal Genomics Consortium"/>
            <person name="Kohler A."/>
            <person name="Kuo A."/>
            <person name="Nagy L.G."/>
            <person name="Floudas D."/>
            <person name="Copeland A."/>
            <person name="Barry K.W."/>
            <person name="Cichocki N."/>
            <person name="Veneault-Fourrey C."/>
            <person name="LaButti K."/>
            <person name="Lindquist E.A."/>
            <person name="Lipzen A."/>
            <person name="Lundell T."/>
            <person name="Morin E."/>
            <person name="Murat C."/>
            <person name="Riley R."/>
            <person name="Ohm R."/>
            <person name="Sun H."/>
            <person name="Tunlid A."/>
            <person name="Henrissat B."/>
            <person name="Grigoriev I.V."/>
            <person name="Hibbett D.S."/>
            <person name="Martin F."/>
        </authorList>
    </citation>
    <scope>NUCLEOTIDE SEQUENCE [LARGE SCALE GENOMIC DNA]</scope>
    <source>
        <strain evidence="15">MAFF 305830</strain>
    </source>
</reference>
<dbReference type="Pfam" id="PF00149">
    <property type="entry name" value="Metallophos"/>
    <property type="match status" value="1"/>
</dbReference>
<keyword evidence="11" id="KW-0464">Manganese</keyword>
<dbReference type="Proteomes" id="UP000054097">
    <property type="component" value="Unassembled WGS sequence"/>
</dbReference>
<dbReference type="AlphaFoldDB" id="A0A0C3BB90"/>
<organism evidence="14 15">
    <name type="scientific">Serendipita vermifera MAFF 305830</name>
    <dbReference type="NCBI Taxonomy" id="933852"/>
    <lineage>
        <taxon>Eukaryota</taxon>
        <taxon>Fungi</taxon>
        <taxon>Dikarya</taxon>
        <taxon>Basidiomycota</taxon>
        <taxon>Agaricomycotina</taxon>
        <taxon>Agaricomycetes</taxon>
        <taxon>Sebacinales</taxon>
        <taxon>Serendipitaceae</taxon>
        <taxon>Serendipita</taxon>
    </lineage>
</organism>
<dbReference type="EMBL" id="KN824291">
    <property type="protein sequence ID" value="KIM28711.1"/>
    <property type="molecule type" value="Genomic_DNA"/>
</dbReference>
<evidence type="ECO:0000256" key="2">
    <source>
        <dbReference type="ARBA" id="ARBA00001947"/>
    </source>
</evidence>
<evidence type="ECO:0000259" key="13">
    <source>
        <dbReference type="SMART" id="SM01124"/>
    </source>
</evidence>
<dbReference type="InterPro" id="IPR007708">
    <property type="entry name" value="DBR1_C"/>
</dbReference>
<keyword evidence="15" id="KW-1185">Reference proteome</keyword>
<evidence type="ECO:0000256" key="3">
    <source>
        <dbReference type="ARBA" id="ARBA00001954"/>
    </source>
</evidence>
<evidence type="ECO:0000256" key="1">
    <source>
        <dbReference type="ARBA" id="ARBA00001936"/>
    </source>
</evidence>
<gene>
    <name evidence="14" type="ORF">M408DRAFT_68931</name>
</gene>
<evidence type="ECO:0000256" key="6">
    <source>
        <dbReference type="ARBA" id="ARBA00022664"/>
    </source>
</evidence>
<evidence type="ECO:0000256" key="4">
    <source>
        <dbReference type="ARBA" id="ARBA00004123"/>
    </source>
</evidence>
<dbReference type="InterPro" id="IPR004843">
    <property type="entry name" value="Calcineurin-like_PHP"/>
</dbReference>
<feature type="domain" description="Lariat debranching enzyme C-terminal" evidence="13">
    <location>
        <begin position="233"/>
        <end position="390"/>
    </location>
</feature>
<dbReference type="Gene3D" id="3.60.21.10">
    <property type="match status" value="1"/>
</dbReference>
<evidence type="ECO:0000313" key="14">
    <source>
        <dbReference type="EMBL" id="KIM28711.1"/>
    </source>
</evidence>
<comment type="cofactor">
    <cofactor evidence="3">
        <name>Fe(2+)</name>
        <dbReference type="ChEBI" id="CHEBI:29033"/>
    </cofactor>
</comment>
<keyword evidence="6" id="KW-0507">mRNA processing</keyword>
<dbReference type="SMART" id="SM01124">
    <property type="entry name" value="DBR1"/>
    <property type="match status" value="1"/>
</dbReference>
<dbReference type="PANTHER" id="PTHR12849">
    <property type="entry name" value="RNA LARIAT DEBRANCHING ENZYME"/>
    <property type="match status" value="1"/>
</dbReference>
<evidence type="ECO:0000256" key="10">
    <source>
        <dbReference type="ARBA" id="ARBA00023004"/>
    </source>
</evidence>
<keyword evidence="7" id="KW-0479">Metal-binding</keyword>
<comment type="subcellular location">
    <subcellularLocation>
        <location evidence="4">Nucleus</location>
    </subcellularLocation>
</comment>
<evidence type="ECO:0000313" key="15">
    <source>
        <dbReference type="Proteomes" id="UP000054097"/>
    </source>
</evidence>
<name>A0A0C3BB90_SERVB</name>
<keyword evidence="10" id="KW-0408">Iron</keyword>
<dbReference type="HOGENOM" id="CLU_005893_1_0_1"/>
<dbReference type="FunFam" id="3.60.21.10:FF:000035">
    <property type="entry name" value="Lariat debranching enzyme"/>
    <property type="match status" value="1"/>
</dbReference>
<comment type="similarity">
    <text evidence="5">Belongs to the lariat debranching enzyme family.</text>
</comment>
<feature type="non-terminal residue" evidence="14">
    <location>
        <position position="1"/>
    </location>
</feature>
<dbReference type="GO" id="GO:0000398">
    <property type="term" value="P:mRNA splicing, via spliceosome"/>
    <property type="evidence" value="ECO:0007669"/>
    <property type="project" value="TreeGrafter"/>
</dbReference>
<evidence type="ECO:0000256" key="8">
    <source>
        <dbReference type="ARBA" id="ARBA00022801"/>
    </source>
</evidence>
<protein>
    <recommendedName>
        <fullName evidence="13">Lariat debranching enzyme C-terminal domain-containing protein</fullName>
    </recommendedName>
</protein>
<dbReference type="GO" id="GO:0046872">
    <property type="term" value="F:metal ion binding"/>
    <property type="evidence" value="ECO:0007669"/>
    <property type="project" value="UniProtKB-KW"/>
</dbReference>
<comment type="cofactor">
    <cofactor evidence="1">
        <name>Mn(2+)</name>
        <dbReference type="ChEBI" id="CHEBI:29035"/>
    </cofactor>
</comment>
<dbReference type="InterPro" id="IPR041816">
    <property type="entry name" value="Dbr1_N"/>
</dbReference>
<keyword evidence="8" id="KW-0378">Hydrolase</keyword>
<reference evidence="14 15" key="1">
    <citation type="submission" date="2014-04" db="EMBL/GenBank/DDBJ databases">
        <authorList>
            <consortium name="DOE Joint Genome Institute"/>
            <person name="Kuo A."/>
            <person name="Zuccaro A."/>
            <person name="Kohler A."/>
            <person name="Nagy L.G."/>
            <person name="Floudas D."/>
            <person name="Copeland A."/>
            <person name="Barry K.W."/>
            <person name="Cichocki N."/>
            <person name="Veneault-Fourrey C."/>
            <person name="LaButti K."/>
            <person name="Lindquist E.A."/>
            <person name="Lipzen A."/>
            <person name="Lundell T."/>
            <person name="Morin E."/>
            <person name="Murat C."/>
            <person name="Sun H."/>
            <person name="Tunlid A."/>
            <person name="Henrissat B."/>
            <person name="Grigoriev I.V."/>
            <person name="Hibbett D.S."/>
            <person name="Martin F."/>
            <person name="Nordberg H.P."/>
            <person name="Cantor M.N."/>
            <person name="Hua S.X."/>
        </authorList>
    </citation>
    <scope>NUCLEOTIDE SEQUENCE [LARGE SCALE GENOMIC DNA]</scope>
    <source>
        <strain evidence="14 15">MAFF 305830</strain>
    </source>
</reference>
<dbReference type="OrthoDB" id="407609at2759"/>
<dbReference type="PANTHER" id="PTHR12849:SF0">
    <property type="entry name" value="LARIAT DEBRANCHING ENZYME"/>
    <property type="match status" value="1"/>
</dbReference>
<evidence type="ECO:0000256" key="12">
    <source>
        <dbReference type="ARBA" id="ARBA00023242"/>
    </source>
</evidence>
<evidence type="ECO:0000256" key="9">
    <source>
        <dbReference type="ARBA" id="ARBA00022833"/>
    </source>
</evidence>